<dbReference type="AlphaFoldDB" id="A0A4Y6PSM8"/>
<reference evidence="2 3" key="1">
    <citation type="submission" date="2019-06" db="EMBL/GenBank/DDBJ databases">
        <title>Persicimonas caeni gen. nov., sp. nov., a predatory bacterium isolated from solar saltern.</title>
        <authorList>
            <person name="Wang S."/>
        </authorList>
    </citation>
    <scope>NUCLEOTIDE SEQUENCE [LARGE SCALE GENOMIC DNA]</scope>
    <source>
        <strain evidence="2 3">YN101</strain>
    </source>
</reference>
<gene>
    <name evidence="2" type="ORF">FIV42_10345</name>
</gene>
<keyword evidence="1" id="KW-1133">Transmembrane helix</keyword>
<dbReference type="EMBL" id="CP041186">
    <property type="protein sequence ID" value="QDG51119.1"/>
    <property type="molecule type" value="Genomic_DNA"/>
</dbReference>
<sequence>MQESPRQKGAFATLTTKALLHAAAVAILATGTLALFSSEASWEVVGWAWQRGELAEAVLGDVGIHVGLCAIVWAVLAWCFSRLHTLVDTIRADERPRVKLAAERGTVLTETLIVLPVALLLIMGIAQLTLMNIAVTLSDLAVMQASRAVWVWAPEAEEGRFGVDNRTVEEKARVAAAAVMAPTASSDFGRFNTAQHAGYARTFRKAMGAMYGTTLEHGGTDVGSYSTNEAELKLSAQDSPIGENMAFNLAFDSAEFQTRSARKFFNAWAQTEIEITETNDWVGAKMTHYHMCLMPLVAGIFGEHMAVHGQDGYYVEINRAYSLPKQLNPNANLPQH</sequence>
<feature type="transmembrane region" description="Helical" evidence="1">
    <location>
        <begin position="64"/>
        <end position="87"/>
    </location>
</feature>
<dbReference type="OrthoDB" id="5491096at2"/>
<evidence type="ECO:0000256" key="1">
    <source>
        <dbReference type="SAM" id="Phobius"/>
    </source>
</evidence>
<keyword evidence="1" id="KW-0472">Membrane</keyword>
<organism evidence="2 3">
    <name type="scientific">Persicimonas caeni</name>
    <dbReference type="NCBI Taxonomy" id="2292766"/>
    <lineage>
        <taxon>Bacteria</taxon>
        <taxon>Deltaproteobacteria</taxon>
        <taxon>Bradymonadales</taxon>
        <taxon>Bradymonadaceae</taxon>
        <taxon>Persicimonas</taxon>
    </lineage>
</organism>
<keyword evidence="3" id="KW-1185">Reference proteome</keyword>
<evidence type="ECO:0000313" key="2">
    <source>
        <dbReference type="EMBL" id="QDG51119.1"/>
    </source>
</evidence>
<dbReference type="Proteomes" id="UP000315995">
    <property type="component" value="Chromosome"/>
</dbReference>
<accession>A0A4Y6PSM8</accession>
<dbReference type="RefSeq" id="WP_141197604.1">
    <property type="nucleotide sequence ID" value="NZ_CP041186.1"/>
</dbReference>
<proteinExistence type="predicted"/>
<keyword evidence="1" id="KW-0812">Transmembrane</keyword>
<accession>A0A5B8Y398</accession>
<protein>
    <submittedName>
        <fullName evidence="2">Uncharacterized protein</fullName>
    </submittedName>
</protein>
<feature type="transmembrane region" description="Helical" evidence="1">
    <location>
        <begin position="107"/>
        <end position="130"/>
    </location>
</feature>
<name>A0A4Y6PSM8_PERCE</name>
<evidence type="ECO:0000313" key="3">
    <source>
        <dbReference type="Proteomes" id="UP000315995"/>
    </source>
</evidence>